<dbReference type="Pfam" id="PF00781">
    <property type="entry name" value="DAGK_cat"/>
    <property type="match status" value="1"/>
</dbReference>
<evidence type="ECO:0000259" key="1">
    <source>
        <dbReference type="PROSITE" id="PS50146"/>
    </source>
</evidence>
<evidence type="ECO:0000313" key="2">
    <source>
        <dbReference type="EnsemblMetazoa" id="G20724.3:cds"/>
    </source>
</evidence>
<dbReference type="PANTHER" id="PTHR12358:SF111">
    <property type="entry name" value="CERAMIDE KINASE, ISOFORM A"/>
    <property type="match status" value="1"/>
</dbReference>
<dbReference type="GO" id="GO:0001729">
    <property type="term" value="F:ceramide kinase activity"/>
    <property type="evidence" value="ECO:0007669"/>
    <property type="project" value="TreeGrafter"/>
</dbReference>
<dbReference type="EnsemblMetazoa" id="G20724.3">
    <property type="protein sequence ID" value="G20724.3:cds"/>
    <property type="gene ID" value="G20724"/>
</dbReference>
<dbReference type="Gene3D" id="3.40.50.10330">
    <property type="entry name" value="Probable inorganic polyphosphate/atp-NAD kinase, domain 1"/>
    <property type="match status" value="1"/>
</dbReference>
<dbReference type="InterPro" id="IPR050187">
    <property type="entry name" value="Lipid_Phosphate_FormReg"/>
</dbReference>
<dbReference type="InterPro" id="IPR016064">
    <property type="entry name" value="NAD/diacylglycerol_kinase_sf"/>
</dbReference>
<dbReference type="PANTHER" id="PTHR12358">
    <property type="entry name" value="SPHINGOSINE KINASE"/>
    <property type="match status" value="1"/>
</dbReference>
<reference evidence="2" key="1">
    <citation type="submission" date="2022-08" db="UniProtKB">
        <authorList>
            <consortium name="EnsemblMetazoa"/>
        </authorList>
    </citation>
    <scope>IDENTIFICATION</scope>
    <source>
        <strain evidence="2">05x7-T-G4-1.051#20</strain>
    </source>
</reference>
<name>A0A8W8JRM6_MAGGI</name>
<dbReference type="InterPro" id="IPR001206">
    <property type="entry name" value="Diacylglycerol_kinase_cat_dom"/>
</dbReference>
<dbReference type="InterPro" id="IPR017438">
    <property type="entry name" value="ATP-NAD_kinase_N"/>
</dbReference>
<dbReference type="Proteomes" id="UP000005408">
    <property type="component" value="Unassembled WGS sequence"/>
</dbReference>
<protein>
    <recommendedName>
        <fullName evidence="1">DAGKc domain-containing protein</fullName>
    </recommendedName>
</protein>
<dbReference type="EnsemblMetazoa" id="G20724.7">
    <property type="protein sequence ID" value="G20724.7:cds"/>
    <property type="gene ID" value="G20724"/>
</dbReference>
<dbReference type="SMART" id="SM00046">
    <property type="entry name" value="DAGKc"/>
    <property type="match status" value="1"/>
</dbReference>
<dbReference type="SMR" id="A0A8W8JRM6"/>
<dbReference type="GO" id="GO:0006672">
    <property type="term" value="P:ceramide metabolic process"/>
    <property type="evidence" value="ECO:0007669"/>
    <property type="project" value="TreeGrafter"/>
</dbReference>
<organism evidence="2 3">
    <name type="scientific">Magallana gigas</name>
    <name type="common">Pacific oyster</name>
    <name type="synonym">Crassostrea gigas</name>
    <dbReference type="NCBI Taxonomy" id="29159"/>
    <lineage>
        <taxon>Eukaryota</taxon>
        <taxon>Metazoa</taxon>
        <taxon>Spiralia</taxon>
        <taxon>Lophotrochozoa</taxon>
        <taxon>Mollusca</taxon>
        <taxon>Bivalvia</taxon>
        <taxon>Autobranchia</taxon>
        <taxon>Pteriomorphia</taxon>
        <taxon>Ostreida</taxon>
        <taxon>Ostreoidea</taxon>
        <taxon>Ostreidae</taxon>
        <taxon>Magallana</taxon>
    </lineage>
</organism>
<keyword evidence="3" id="KW-1185">Reference proteome</keyword>
<dbReference type="AlphaFoldDB" id="A0A8W8JRM6"/>
<dbReference type="Gene3D" id="2.60.200.40">
    <property type="match status" value="1"/>
</dbReference>
<feature type="domain" description="DAGKc" evidence="1">
    <location>
        <begin position="97"/>
        <end position="247"/>
    </location>
</feature>
<dbReference type="SUPFAM" id="SSF111331">
    <property type="entry name" value="NAD kinase/diacylglycerol kinase-like"/>
    <property type="match status" value="1"/>
</dbReference>
<accession>A0A8W8JRM6</accession>
<evidence type="ECO:0000313" key="3">
    <source>
        <dbReference type="Proteomes" id="UP000005408"/>
    </source>
</evidence>
<proteinExistence type="predicted"/>
<dbReference type="PROSITE" id="PS50146">
    <property type="entry name" value="DAGK"/>
    <property type="match status" value="1"/>
</dbReference>
<dbReference type="GO" id="GO:0016020">
    <property type="term" value="C:membrane"/>
    <property type="evidence" value="ECO:0007669"/>
    <property type="project" value="GOC"/>
</dbReference>
<sequence length="456" mass="50517">MVLNVNVKSVILEARELKISDQKTTSSIEICDVIGCHLCEEPGGILPIFFGSAPYLVIKYISKGKNYKWTAENVHVTGSREECEALRTKVNEKLETERPKKLGLFINPIGGSQNSLNVYSKTIAPLFRAANIVCDVMVSERPKHIVDIMKSFDTTCVDGLVVVGGDGTLLEVINGLLTRAQKEAGLDYDKPTCKLKPLEVPIGIIPTGTGNGTAKGLYGNTDVVTAALHIIRGKTNRNNVQAVYSGGKLASFSTIVIGCGLFSDLIYHTERQRWLKKARYFVVPLHLMLFKKQRLFDAKLTIFQRDSTAEDADGTSEKSTTYEQKEVEGQCVSITSSGAGLGYPCAPFGASVMPFIKHPSEFVVAMYKQCGRFEFLSHLKSCALENLDAFQKDFLLPYTVRGYKVKIQCSDKSPDPESEEVNINNLLDVDGELLDIVDGEYEVWNHRQLLRFYTSS</sequence>